<dbReference type="OrthoDB" id="6126507at2759"/>
<keyword evidence="7" id="KW-1185">Reference proteome</keyword>
<evidence type="ECO:0000256" key="4">
    <source>
        <dbReference type="SAM" id="Coils"/>
    </source>
</evidence>
<evidence type="ECO:0000259" key="5">
    <source>
        <dbReference type="PROSITE" id="PS50119"/>
    </source>
</evidence>
<dbReference type="PROSITE" id="PS50119">
    <property type="entry name" value="ZF_BBOX"/>
    <property type="match status" value="1"/>
</dbReference>
<keyword evidence="2" id="KW-0479">Metal-binding</keyword>
<dbReference type="SUPFAM" id="SSF57845">
    <property type="entry name" value="B-box zinc-binding domain"/>
    <property type="match status" value="1"/>
</dbReference>
<organism evidence="6 7">
    <name type="scientific">Mytilus galloprovincialis</name>
    <name type="common">Mediterranean mussel</name>
    <dbReference type="NCBI Taxonomy" id="29158"/>
    <lineage>
        <taxon>Eukaryota</taxon>
        <taxon>Metazoa</taxon>
        <taxon>Spiralia</taxon>
        <taxon>Lophotrochozoa</taxon>
        <taxon>Mollusca</taxon>
        <taxon>Bivalvia</taxon>
        <taxon>Autobranchia</taxon>
        <taxon>Pteriomorphia</taxon>
        <taxon>Mytilida</taxon>
        <taxon>Mytiloidea</taxon>
        <taxon>Mytilidae</taxon>
        <taxon>Mytilinae</taxon>
        <taxon>Mytilus</taxon>
    </lineage>
</organism>
<feature type="domain" description="B box-type" evidence="5">
    <location>
        <begin position="75"/>
        <end position="119"/>
    </location>
</feature>
<evidence type="ECO:0000256" key="1">
    <source>
        <dbReference type="ARBA" id="ARBA00022737"/>
    </source>
</evidence>
<feature type="coiled-coil region" evidence="4">
    <location>
        <begin position="202"/>
        <end position="229"/>
    </location>
</feature>
<dbReference type="InterPro" id="IPR011042">
    <property type="entry name" value="6-blade_b-propeller_TolB-like"/>
</dbReference>
<dbReference type="EMBL" id="UYJE01007285">
    <property type="protein sequence ID" value="VDI53203.1"/>
    <property type="molecule type" value="Genomic_DNA"/>
</dbReference>
<reference evidence="6" key="1">
    <citation type="submission" date="2018-11" db="EMBL/GenBank/DDBJ databases">
        <authorList>
            <person name="Alioto T."/>
            <person name="Alioto T."/>
        </authorList>
    </citation>
    <scope>NUCLEOTIDE SEQUENCE</scope>
</reference>
<dbReference type="GO" id="GO:0008270">
    <property type="term" value="F:zinc ion binding"/>
    <property type="evidence" value="ECO:0007669"/>
    <property type="project" value="UniProtKB-KW"/>
</dbReference>
<accession>A0A8B6FRL7</accession>
<dbReference type="InterPro" id="IPR001258">
    <property type="entry name" value="NHL_repeat"/>
</dbReference>
<keyword evidence="1" id="KW-0677">Repeat</keyword>
<dbReference type="PANTHER" id="PTHR25462">
    <property type="entry name" value="BONUS, ISOFORM C-RELATED"/>
    <property type="match status" value="1"/>
</dbReference>
<protein>
    <recommendedName>
        <fullName evidence="5">B box-type domain-containing protein</fullName>
    </recommendedName>
</protein>
<feature type="repeat" description="NHL" evidence="3">
    <location>
        <begin position="495"/>
        <end position="523"/>
    </location>
</feature>
<dbReference type="Gene3D" id="3.30.160.60">
    <property type="entry name" value="Classic Zinc Finger"/>
    <property type="match status" value="1"/>
</dbReference>
<gene>
    <name evidence="6" type="ORF">MGAL_10B013570</name>
</gene>
<dbReference type="InterPro" id="IPR000315">
    <property type="entry name" value="Znf_B-box"/>
</dbReference>
<dbReference type="Pfam" id="PF00643">
    <property type="entry name" value="zf-B_box"/>
    <property type="match status" value="1"/>
</dbReference>
<dbReference type="CDD" id="cd19757">
    <property type="entry name" value="Bbox1"/>
    <property type="match status" value="1"/>
</dbReference>
<keyword evidence="2" id="KW-0862">Zinc</keyword>
<dbReference type="Gene3D" id="2.120.10.30">
    <property type="entry name" value="TolB, C-terminal domain"/>
    <property type="match status" value="1"/>
</dbReference>
<dbReference type="SUPFAM" id="SSF63829">
    <property type="entry name" value="Calcium-dependent phosphotriesterase"/>
    <property type="match status" value="1"/>
</dbReference>
<keyword evidence="4" id="KW-0175">Coiled coil</keyword>
<dbReference type="AlphaFoldDB" id="A0A8B6FRL7"/>
<dbReference type="InterPro" id="IPR047153">
    <property type="entry name" value="TRIM45/56/19-like"/>
</dbReference>
<keyword evidence="2" id="KW-0863">Zinc-finger</keyword>
<evidence type="ECO:0000313" key="7">
    <source>
        <dbReference type="Proteomes" id="UP000596742"/>
    </source>
</evidence>
<name>A0A8B6FRL7_MYTGA</name>
<dbReference type="PROSITE" id="PS51125">
    <property type="entry name" value="NHL"/>
    <property type="match status" value="1"/>
</dbReference>
<evidence type="ECO:0000256" key="2">
    <source>
        <dbReference type="PROSITE-ProRule" id="PRU00024"/>
    </source>
</evidence>
<proteinExistence type="predicted"/>
<comment type="caution">
    <text evidence="6">The sequence shown here is derived from an EMBL/GenBank/DDBJ whole genome shotgun (WGS) entry which is preliminary data.</text>
</comment>
<dbReference type="Proteomes" id="UP000596742">
    <property type="component" value="Unassembled WGS sequence"/>
</dbReference>
<evidence type="ECO:0000313" key="6">
    <source>
        <dbReference type="EMBL" id="VDI53203.1"/>
    </source>
</evidence>
<dbReference type="PANTHER" id="PTHR25462:SF296">
    <property type="entry name" value="MEIOTIC P26, ISOFORM F"/>
    <property type="match status" value="1"/>
</dbReference>
<evidence type="ECO:0000256" key="3">
    <source>
        <dbReference type="PROSITE-ProRule" id="PRU00504"/>
    </source>
</evidence>
<sequence>MANVSAEDAQTNSVCQFCKESFEIKWKCINCNLFLCKLCNSRIHSNIALLKDHIAINLEDCGSEYDFEISRKLDLTKQSCSIHSEEKCVLYCNDCDRSVCSDCVIQDHKNQDYHDFCKMNHIYDKKLKMIKDMKQEIKSGILFFQREEENLEQVLSDGNKQYTENREKIIEIKEKTIEFKDNVVKYADGLLSDLDEEWKPTEDIIKKELDSVKQRKDGLKERNSQLDQSLESHYAIDIFVTSNCLDKSMPDKTLEPIELNQRKFIPGKYSYQPISVLFGSVFKVPDFQLVQSYQTNLDVCSNFIKCEDNTAYIGSFGRKFLQKVTIEKDRMKQEHGEKEVKLPLLDMTLMDNGDILISSMEQDLKLYTKDGEMKTYKTFSSLYTLGIHIDKQSEIFVGLGESGDMTNPSEDSIRKVVQINKKGIQLHTYEYGTDNKRLFTWPARICTNNKFIFVVDYIGVLDYLSYIWHRSGRVVVIDKGGQLQWIYNSSFEKFHPSDIAVTSTDMVIVTDSTNHALHVLSPTGDLIVCKVVTDLGIYQPYSLSICKDDEIWIATWNSKIHALKLRY</sequence>